<dbReference type="Proteomes" id="UP000030700">
    <property type="component" value="Unassembled WGS sequence"/>
</dbReference>
<dbReference type="HOGENOM" id="CLU_1648807_0_0_0"/>
<name>A0A0S6W0X5_9BACT</name>
<evidence type="ECO:0000313" key="1">
    <source>
        <dbReference type="EMBL" id="GAK53400.1"/>
    </source>
</evidence>
<protein>
    <submittedName>
        <fullName evidence="1">Putative integron gene cassette protein</fullName>
    </submittedName>
</protein>
<accession>A0A0S6W0X5</accession>
<sequence>MPERKGRESWLPLLRVLLRPLFVTHYARRSTIGRAMEISKYDIEERAKYVAEARDTAFLDAIFLINYYNRDRKRWGFGPKPEDITPQEVFSEFDENAYEDALRKSQKLLAENGLVGMAFFEYQSVTISYEDAAKKLRKENPGFSDKSYELAIHAGIRDMR</sequence>
<evidence type="ECO:0000313" key="2">
    <source>
        <dbReference type="Proteomes" id="UP000030700"/>
    </source>
</evidence>
<dbReference type="STRING" id="1499966.U14_04665"/>
<reference evidence="1" key="1">
    <citation type="journal article" date="2015" name="PeerJ">
        <title>First genomic representation of candidate bacterial phylum KSB3 points to enhanced environmental sensing as a trigger of wastewater bulking.</title>
        <authorList>
            <person name="Sekiguchi Y."/>
            <person name="Ohashi A."/>
            <person name="Parks D.H."/>
            <person name="Yamauchi T."/>
            <person name="Tyson G.W."/>
            <person name="Hugenholtz P."/>
        </authorList>
    </citation>
    <scope>NUCLEOTIDE SEQUENCE [LARGE SCALE GENOMIC DNA]</scope>
</reference>
<keyword evidence="2" id="KW-1185">Reference proteome</keyword>
<organism evidence="1">
    <name type="scientific">Candidatus Moduliflexus flocculans</name>
    <dbReference type="NCBI Taxonomy" id="1499966"/>
    <lineage>
        <taxon>Bacteria</taxon>
        <taxon>Candidatus Moduliflexota</taxon>
        <taxon>Candidatus Moduliflexia</taxon>
        <taxon>Candidatus Moduliflexales</taxon>
        <taxon>Candidatus Moduliflexaceae</taxon>
    </lineage>
</organism>
<dbReference type="AlphaFoldDB" id="A0A0S6W0X5"/>
<gene>
    <name evidence="1" type="ORF">U14_04665</name>
</gene>
<dbReference type="EMBL" id="DF820459">
    <property type="protein sequence ID" value="GAK53400.1"/>
    <property type="molecule type" value="Genomic_DNA"/>
</dbReference>
<proteinExistence type="predicted"/>